<keyword evidence="14" id="KW-1185">Reference proteome</keyword>
<comment type="similarity">
    <text evidence="4">Belongs to the ThiD family.</text>
</comment>
<evidence type="ECO:0000256" key="9">
    <source>
        <dbReference type="ARBA" id="ARBA00037917"/>
    </source>
</evidence>
<reference evidence="14" key="1">
    <citation type="journal article" date="2019" name="Int. J. Syst. Evol. Microbiol.">
        <title>The Global Catalogue of Microorganisms (GCM) 10K type strain sequencing project: providing services to taxonomists for standard genome sequencing and annotation.</title>
        <authorList>
            <consortium name="The Broad Institute Genomics Platform"/>
            <consortium name="The Broad Institute Genome Sequencing Center for Infectious Disease"/>
            <person name="Wu L."/>
            <person name="Ma J."/>
        </authorList>
    </citation>
    <scope>NUCLEOTIDE SEQUENCE [LARGE SCALE GENOMIC DNA]</scope>
    <source>
        <strain evidence="14">CCM 8951</strain>
    </source>
</reference>
<evidence type="ECO:0000256" key="2">
    <source>
        <dbReference type="ARBA" id="ARBA00000565"/>
    </source>
</evidence>
<evidence type="ECO:0000256" key="11">
    <source>
        <dbReference type="ARBA" id="ARBA00043176"/>
    </source>
</evidence>
<dbReference type="EC" id="2.7.1.49" evidence="5"/>
<dbReference type="RefSeq" id="WP_125576242.1">
    <property type="nucleotide sequence ID" value="NZ_JBHTOF010000020.1"/>
</dbReference>
<dbReference type="GO" id="GO:0008972">
    <property type="term" value="F:phosphomethylpyrimidine kinase activity"/>
    <property type="evidence" value="ECO:0007669"/>
    <property type="project" value="UniProtKB-EC"/>
</dbReference>
<dbReference type="Pfam" id="PF08543">
    <property type="entry name" value="Phos_pyr_kin"/>
    <property type="match status" value="1"/>
</dbReference>
<evidence type="ECO:0000256" key="6">
    <source>
        <dbReference type="ARBA" id="ARBA00012963"/>
    </source>
</evidence>
<evidence type="ECO:0000256" key="5">
    <source>
        <dbReference type="ARBA" id="ARBA00012135"/>
    </source>
</evidence>
<protein>
    <recommendedName>
        <fullName evidence="7">Hydroxymethylpyrimidine/phosphomethylpyrimidine kinase</fullName>
        <ecNumber evidence="5">2.7.1.49</ecNumber>
        <ecNumber evidence="6">2.7.4.7</ecNumber>
    </recommendedName>
    <alternativeName>
        <fullName evidence="10">Hydroxymethylpyrimidine kinase</fullName>
    </alternativeName>
    <alternativeName>
        <fullName evidence="11">Hydroxymethylpyrimidine phosphate kinase</fullName>
    </alternativeName>
</protein>
<comment type="caution">
    <text evidence="13">The sequence shown here is derived from an EMBL/GenBank/DDBJ whole genome shotgun (WGS) entry which is preliminary data.</text>
</comment>
<evidence type="ECO:0000256" key="3">
    <source>
        <dbReference type="ARBA" id="ARBA00004769"/>
    </source>
</evidence>
<organism evidence="13 14">
    <name type="scientific">Lapidilactobacillus mulanensis</name>
    <dbReference type="NCBI Taxonomy" id="2485999"/>
    <lineage>
        <taxon>Bacteria</taxon>
        <taxon>Bacillati</taxon>
        <taxon>Bacillota</taxon>
        <taxon>Bacilli</taxon>
        <taxon>Lactobacillales</taxon>
        <taxon>Lactobacillaceae</taxon>
        <taxon>Lapidilactobacillus</taxon>
    </lineage>
</organism>
<accession>A0ABW4DMF0</accession>
<proteinExistence type="inferred from homology"/>
<evidence type="ECO:0000256" key="7">
    <source>
        <dbReference type="ARBA" id="ARBA00019161"/>
    </source>
</evidence>
<keyword evidence="13" id="KW-0418">Kinase</keyword>
<dbReference type="InterPro" id="IPR013749">
    <property type="entry name" value="PM/HMP-P_kinase-1"/>
</dbReference>
<dbReference type="InterPro" id="IPR029056">
    <property type="entry name" value="Ribokinase-like"/>
</dbReference>
<dbReference type="PANTHER" id="PTHR20858:SF17">
    <property type="entry name" value="HYDROXYMETHYLPYRIMIDINE_PHOSPHOMETHYLPYRIMIDINE KINASE THI20-RELATED"/>
    <property type="match status" value="1"/>
</dbReference>
<evidence type="ECO:0000313" key="14">
    <source>
        <dbReference type="Proteomes" id="UP001597244"/>
    </source>
</evidence>
<evidence type="ECO:0000256" key="8">
    <source>
        <dbReference type="ARBA" id="ARBA00022977"/>
    </source>
</evidence>
<name>A0ABW4DMF0_9LACO</name>
<evidence type="ECO:0000259" key="12">
    <source>
        <dbReference type="Pfam" id="PF08543"/>
    </source>
</evidence>
<comment type="pathway">
    <text evidence="3">Cofactor biosynthesis; thiamine diphosphate biosynthesis; 4-amino-2-methyl-5-diphosphomethylpyrimidine from 5-amino-1-(5-phospho-D-ribosyl)imidazole: step 3/3.</text>
</comment>
<dbReference type="SUPFAM" id="SSF53613">
    <property type="entry name" value="Ribokinase-like"/>
    <property type="match status" value="1"/>
</dbReference>
<dbReference type="EC" id="2.7.4.7" evidence="6"/>
<sequence>MTNEYIQALTIAGNDSDGSAGMPADMLSFFRRGVYGMGLLTSAVSGNSYQIEAAQIMPEEFITQQFKTLAKDFHIRASKTGMLANRAVINTVADNYQKVDFGPLVVDPVIITKHGSMLLEQDAYETFREKLLPMAFVLTPNFYEAQKLTELPLENEKEVADSAKLLQKLGAKNVMIKGRHDNEHQDVVSDYVLLENGDNFWLTEPYVHTDRVNGTGDSLSAVITAEVAKGRDVATAIKIAKKFVHQAIANPIDVGHKFGPINHWAPTEEE</sequence>
<dbReference type="CDD" id="cd01169">
    <property type="entry name" value="HMPP_kinase"/>
    <property type="match status" value="1"/>
</dbReference>
<comment type="pathway">
    <text evidence="9">Cofactor biosynthesis; thiamine diphosphate biosynthesis; 4-amino-2-methyl-5-diphosphomethylpyrimidine from 5-amino-1-(5-phospho-D-ribosyl)imidazole: step 2/3.</text>
</comment>
<dbReference type="PANTHER" id="PTHR20858">
    <property type="entry name" value="PHOSPHOMETHYLPYRIMIDINE KINASE"/>
    <property type="match status" value="1"/>
</dbReference>
<keyword evidence="13" id="KW-0808">Transferase</keyword>
<keyword evidence="8" id="KW-0784">Thiamine biosynthesis</keyword>
<dbReference type="Gene3D" id="3.40.1190.20">
    <property type="match status" value="1"/>
</dbReference>
<evidence type="ECO:0000313" key="13">
    <source>
        <dbReference type="EMBL" id="MFD1464958.1"/>
    </source>
</evidence>
<dbReference type="InterPro" id="IPR004399">
    <property type="entry name" value="HMP/HMP-P_kinase_dom"/>
</dbReference>
<feature type="domain" description="Pyridoxamine kinase/Phosphomethylpyrimidine kinase" evidence="12">
    <location>
        <begin position="15"/>
        <end position="262"/>
    </location>
</feature>
<comment type="catalytic activity">
    <reaction evidence="1">
        <text>4-amino-5-hydroxymethyl-2-methylpyrimidine + ATP = 4-amino-2-methyl-5-(phosphooxymethyl)pyrimidine + ADP + H(+)</text>
        <dbReference type="Rhea" id="RHEA:23096"/>
        <dbReference type="ChEBI" id="CHEBI:15378"/>
        <dbReference type="ChEBI" id="CHEBI:16892"/>
        <dbReference type="ChEBI" id="CHEBI:30616"/>
        <dbReference type="ChEBI" id="CHEBI:58354"/>
        <dbReference type="ChEBI" id="CHEBI:456216"/>
        <dbReference type="EC" id="2.7.1.49"/>
    </reaction>
</comment>
<dbReference type="EMBL" id="JBHTOF010000020">
    <property type="protein sequence ID" value="MFD1464958.1"/>
    <property type="molecule type" value="Genomic_DNA"/>
</dbReference>
<dbReference type="Proteomes" id="UP001597244">
    <property type="component" value="Unassembled WGS sequence"/>
</dbReference>
<gene>
    <name evidence="13" type="primary">thiD</name>
    <name evidence="13" type="ORF">ACFQ4L_02480</name>
</gene>
<dbReference type="GO" id="GO:0008902">
    <property type="term" value="F:hydroxymethylpyrimidine kinase activity"/>
    <property type="evidence" value="ECO:0007669"/>
    <property type="project" value="UniProtKB-EC"/>
</dbReference>
<evidence type="ECO:0000256" key="4">
    <source>
        <dbReference type="ARBA" id="ARBA00009879"/>
    </source>
</evidence>
<evidence type="ECO:0000256" key="1">
    <source>
        <dbReference type="ARBA" id="ARBA00000151"/>
    </source>
</evidence>
<dbReference type="NCBIfam" id="TIGR00097">
    <property type="entry name" value="HMP-P_kinase"/>
    <property type="match status" value="1"/>
</dbReference>
<comment type="catalytic activity">
    <reaction evidence="2">
        <text>4-amino-2-methyl-5-(phosphooxymethyl)pyrimidine + ATP = 4-amino-2-methyl-5-(diphosphooxymethyl)pyrimidine + ADP</text>
        <dbReference type="Rhea" id="RHEA:19893"/>
        <dbReference type="ChEBI" id="CHEBI:30616"/>
        <dbReference type="ChEBI" id="CHEBI:57841"/>
        <dbReference type="ChEBI" id="CHEBI:58354"/>
        <dbReference type="ChEBI" id="CHEBI:456216"/>
        <dbReference type="EC" id="2.7.4.7"/>
    </reaction>
</comment>
<evidence type="ECO:0000256" key="10">
    <source>
        <dbReference type="ARBA" id="ARBA00042102"/>
    </source>
</evidence>